<name>A0A085LTL1_9BILA</name>
<evidence type="ECO:0000313" key="2">
    <source>
        <dbReference type="Proteomes" id="UP000030764"/>
    </source>
</evidence>
<protein>
    <submittedName>
        <fullName evidence="1">Uncharacterized protein</fullName>
    </submittedName>
</protein>
<keyword evidence="2" id="KW-1185">Reference proteome</keyword>
<sequence>MFLPFPCVQVWDDPHELKGSRRRLSLEKAISLILAWSDELSSMKFCKKHLGTPSSAAVEFTYITASYCYILPSNITLVRVPVNKYLPFPIRRAQRSAQSTSTRNH</sequence>
<dbReference type="EMBL" id="KL363297">
    <property type="protein sequence ID" value="KFD48307.1"/>
    <property type="molecule type" value="Genomic_DNA"/>
</dbReference>
<gene>
    <name evidence="1" type="ORF">M513_10799</name>
</gene>
<evidence type="ECO:0000313" key="1">
    <source>
        <dbReference type="EMBL" id="KFD48307.1"/>
    </source>
</evidence>
<organism evidence="1 2">
    <name type="scientific">Trichuris suis</name>
    <name type="common">pig whipworm</name>
    <dbReference type="NCBI Taxonomy" id="68888"/>
    <lineage>
        <taxon>Eukaryota</taxon>
        <taxon>Metazoa</taxon>
        <taxon>Ecdysozoa</taxon>
        <taxon>Nematoda</taxon>
        <taxon>Enoplea</taxon>
        <taxon>Dorylaimia</taxon>
        <taxon>Trichinellida</taxon>
        <taxon>Trichuridae</taxon>
        <taxon>Trichuris</taxon>
    </lineage>
</organism>
<dbReference type="Proteomes" id="UP000030764">
    <property type="component" value="Unassembled WGS sequence"/>
</dbReference>
<dbReference type="AlphaFoldDB" id="A0A085LTL1"/>
<reference evidence="1 2" key="1">
    <citation type="journal article" date="2014" name="Nat. Genet.">
        <title>Genome and transcriptome of the porcine whipworm Trichuris suis.</title>
        <authorList>
            <person name="Jex A.R."/>
            <person name="Nejsum P."/>
            <person name="Schwarz E.M."/>
            <person name="Hu L."/>
            <person name="Young N.D."/>
            <person name="Hall R.S."/>
            <person name="Korhonen P.K."/>
            <person name="Liao S."/>
            <person name="Thamsborg S."/>
            <person name="Xia J."/>
            <person name="Xu P."/>
            <person name="Wang S."/>
            <person name="Scheerlinck J.P."/>
            <person name="Hofmann A."/>
            <person name="Sternberg P.W."/>
            <person name="Wang J."/>
            <person name="Gasser R.B."/>
        </authorList>
    </citation>
    <scope>NUCLEOTIDE SEQUENCE [LARGE SCALE GENOMIC DNA]</scope>
    <source>
        <strain evidence="1">DCEP-RM93M</strain>
    </source>
</reference>
<proteinExistence type="predicted"/>
<accession>A0A085LTL1</accession>